<dbReference type="EMBL" id="JARBDR010000921">
    <property type="protein sequence ID" value="KAJ8299306.1"/>
    <property type="molecule type" value="Genomic_DNA"/>
</dbReference>
<accession>A0ABQ9E6D1</accession>
<comment type="caution">
    <text evidence="2">The sequence shown here is derived from an EMBL/GenBank/DDBJ whole genome shotgun (WGS) entry which is preliminary data.</text>
</comment>
<reference evidence="2 3" key="1">
    <citation type="submission" date="2022-12" db="EMBL/GenBank/DDBJ databases">
        <title>Chromosome-level genome of Tegillarca granosa.</title>
        <authorList>
            <person name="Kim J."/>
        </authorList>
    </citation>
    <scope>NUCLEOTIDE SEQUENCE [LARGE SCALE GENOMIC DNA]</scope>
    <source>
        <strain evidence="2">Teg-2019</strain>
        <tissue evidence="2">Adductor muscle</tissue>
    </source>
</reference>
<evidence type="ECO:0000313" key="2">
    <source>
        <dbReference type="EMBL" id="KAJ8299306.1"/>
    </source>
</evidence>
<proteinExistence type="predicted"/>
<organism evidence="2 3">
    <name type="scientific">Tegillarca granosa</name>
    <name type="common">Malaysian cockle</name>
    <name type="synonym">Anadara granosa</name>
    <dbReference type="NCBI Taxonomy" id="220873"/>
    <lineage>
        <taxon>Eukaryota</taxon>
        <taxon>Metazoa</taxon>
        <taxon>Spiralia</taxon>
        <taxon>Lophotrochozoa</taxon>
        <taxon>Mollusca</taxon>
        <taxon>Bivalvia</taxon>
        <taxon>Autobranchia</taxon>
        <taxon>Pteriomorphia</taxon>
        <taxon>Arcoida</taxon>
        <taxon>Arcoidea</taxon>
        <taxon>Arcidae</taxon>
        <taxon>Tegillarca</taxon>
    </lineage>
</organism>
<sequence length="421" mass="46946">MYTNDKKPFNQKIIDEMMLECNAEKEAKKTKKEKEKEKKDKKENTENKEKKKKSLGRNYYKDDDDEEQISSKNERSRSGRTVKRRFDSSFVEDFEDEGKYPVASWDVESGDKEKDRGEVVDILMNMREGKVPKTSEIPQTSTSQGNNQVQNIQVSGLSDGGPFILVYSQPGPDAAPDAETVIHVYKLQGDIGDLSGIVGGTNNNSTDGANTQSSSNGNNDGVVCVEYKTNHMEPGQSFVDNHDNYIESRTENQSTVEVENEMSFVPFIPPPCQARQGTISPVLSHQVEESHALDEDNVVYVSYGDVGYNSELVEDTLPSSSDFNKTVQVEYTNENSSLQNSSLTHHEIPEENINCIDVPKTEGDSDMSQVDTNWKGCGDDDVSGTENQDSVMTSLRDSDLTSSSENCWYAVNFCDTNIVNS</sequence>
<keyword evidence="3" id="KW-1185">Reference proteome</keyword>
<dbReference type="Proteomes" id="UP001217089">
    <property type="component" value="Unassembled WGS sequence"/>
</dbReference>
<protein>
    <submittedName>
        <fullName evidence="2">Uncharacterized protein</fullName>
    </submittedName>
</protein>
<feature type="region of interest" description="Disordered" evidence="1">
    <location>
        <begin position="24"/>
        <end position="90"/>
    </location>
</feature>
<name>A0ABQ9E6D1_TEGGR</name>
<evidence type="ECO:0000313" key="3">
    <source>
        <dbReference type="Proteomes" id="UP001217089"/>
    </source>
</evidence>
<gene>
    <name evidence="2" type="ORF">KUTeg_023366</name>
</gene>
<feature type="compositionally biased region" description="Basic and acidic residues" evidence="1">
    <location>
        <begin position="24"/>
        <end position="49"/>
    </location>
</feature>
<evidence type="ECO:0000256" key="1">
    <source>
        <dbReference type="SAM" id="MobiDB-lite"/>
    </source>
</evidence>